<dbReference type="EMBL" id="JABEZV010447212">
    <property type="protein sequence ID" value="MBA0730766.1"/>
    <property type="molecule type" value="Genomic_DNA"/>
</dbReference>
<keyword evidence="2" id="KW-1185">Reference proteome</keyword>
<dbReference type="SUPFAM" id="SSF56219">
    <property type="entry name" value="DNase I-like"/>
    <property type="match status" value="1"/>
</dbReference>
<evidence type="ECO:0000313" key="2">
    <source>
        <dbReference type="Proteomes" id="UP000593574"/>
    </source>
</evidence>
<dbReference type="Proteomes" id="UP000593574">
    <property type="component" value="Unassembled WGS sequence"/>
</dbReference>
<evidence type="ECO:0000313" key="1">
    <source>
        <dbReference type="EMBL" id="MBA0730766.1"/>
    </source>
</evidence>
<dbReference type="Gene3D" id="3.60.10.10">
    <property type="entry name" value="Endonuclease/exonuclease/phosphatase"/>
    <property type="match status" value="1"/>
</dbReference>
<sequence>MHDSLPNNKGNNRHLISGQIQVEPQFSLHKKVDHVVHFNPTFEDNSFVNVEVNEGVLEAKNHSAVAFTNKSLLVIVNEELGVVNRLELICLGRFLRDRMLKGLVQNEGYASDKFLRAFREYNNQHRPDIVSLLEPRICGNKVNIIIATLGWDKSHHVEAVGFSRGIWIGLKNSIDLKVVGNHPQFILACICSNLHPKPIFVAFVYWSPDKMKMKILWNDLSSSIPLGDAYWMAIGDFNAIFSLAERKCGHIEGNIC</sequence>
<reference evidence="1 2" key="1">
    <citation type="journal article" date="2019" name="Genome Biol. Evol.">
        <title>Insights into the evolution of the New World diploid cottons (Gossypium, subgenus Houzingenia) based on genome sequencing.</title>
        <authorList>
            <person name="Grover C.E."/>
            <person name="Arick M.A. 2nd"/>
            <person name="Thrash A."/>
            <person name="Conover J.L."/>
            <person name="Sanders W.S."/>
            <person name="Peterson D.G."/>
            <person name="Frelichowski J.E."/>
            <person name="Scheffler J.A."/>
            <person name="Scheffler B.E."/>
            <person name="Wendel J.F."/>
        </authorList>
    </citation>
    <scope>NUCLEOTIDE SEQUENCE [LARGE SCALE GENOMIC DNA]</scope>
    <source>
        <strain evidence="1">4</strain>
        <tissue evidence="1">Leaf</tissue>
    </source>
</reference>
<dbReference type="PANTHER" id="PTHR35218:SF9">
    <property type="entry name" value="ENDONUCLEASE_EXONUCLEASE_PHOSPHATASE DOMAIN-CONTAINING PROTEIN"/>
    <property type="match status" value="1"/>
</dbReference>
<dbReference type="AlphaFoldDB" id="A0A7J9B359"/>
<protein>
    <submittedName>
        <fullName evidence="1">Uncharacterized protein</fullName>
    </submittedName>
</protein>
<dbReference type="InterPro" id="IPR036691">
    <property type="entry name" value="Endo/exonu/phosph_ase_sf"/>
</dbReference>
<proteinExistence type="predicted"/>
<dbReference type="PANTHER" id="PTHR35218">
    <property type="entry name" value="RNASE H DOMAIN-CONTAINING PROTEIN"/>
    <property type="match status" value="1"/>
</dbReference>
<gene>
    <name evidence="1" type="ORF">Golax_022675</name>
</gene>
<organism evidence="1 2">
    <name type="scientific">Gossypium laxum</name>
    <dbReference type="NCBI Taxonomy" id="34288"/>
    <lineage>
        <taxon>Eukaryota</taxon>
        <taxon>Viridiplantae</taxon>
        <taxon>Streptophyta</taxon>
        <taxon>Embryophyta</taxon>
        <taxon>Tracheophyta</taxon>
        <taxon>Spermatophyta</taxon>
        <taxon>Magnoliopsida</taxon>
        <taxon>eudicotyledons</taxon>
        <taxon>Gunneridae</taxon>
        <taxon>Pentapetalae</taxon>
        <taxon>rosids</taxon>
        <taxon>malvids</taxon>
        <taxon>Malvales</taxon>
        <taxon>Malvaceae</taxon>
        <taxon>Malvoideae</taxon>
        <taxon>Gossypium</taxon>
    </lineage>
</organism>
<comment type="caution">
    <text evidence="1">The sequence shown here is derived from an EMBL/GenBank/DDBJ whole genome shotgun (WGS) entry which is preliminary data.</text>
</comment>
<accession>A0A7J9B359</accession>
<name>A0A7J9B359_9ROSI</name>